<gene>
    <name evidence="8" type="ORF">Q0590_15405</name>
</gene>
<evidence type="ECO:0000256" key="4">
    <source>
        <dbReference type="PROSITE-ProRule" id="PRU00473"/>
    </source>
</evidence>
<evidence type="ECO:0000313" key="9">
    <source>
        <dbReference type="Proteomes" id="UP001168528"/>
    </source>
</evidence>
<dbReference type="InterPro" id="IPR006664">
    <property type="entry name" value="OMP_bac"/>
</dbReference>
<dbReference type="SUPFAM" id="SSF103088">
    <property type="entry name" value="OmpA-like"/>
    <property type="match status" value="1"/>
</dbReference>
<reference evidence="8" key="1">
    <citation type="submission" date="2023-07" db="EMBL/GenBank/DDBJ databases">
        <title>The genome sequence of Rhodocytophaga aerolata KACC 12507.</title>
        <authorList>
            <person name="Zhang X."/>
        </authorList>
    </citation>
    <scope>NUCLEOTIDE SEQUENCE</scope>
    <source>
        <strain evidence="8">KACC 12507</strain>
    </source>
</reference>
<feature type="coiled-coil region" evidence="5">
    <location>
        <begin position="637"/>
        <end position="671"/>
    </location>
</feature>
<name>A0ABT8R7J6_9BACT</name>
<feature type="compositionally biased region" description="Low complexity" evidence="6">
    <location>
        <begin position="506"/>
        <end position="521"/>
    </location>
</feature>
<keyword evidence="5" id="KW-0175">Coiled coil</keyword>
<keyword evidence="3" id="KW-0998">Cell outer membrane</keyword>
<evidence type="ECO:0000259" key="7">
    <source>
        <dbReference type="PROSITE" id="PS51123"/>
    </source>
</evidence>
<feature type="compositionally biased region" description="Polar residues" evidence="6">
    <location>
        <begin position="354"/>
        <end position="376"/>
    </location>
</feature>
<dbReference type="EMBL" id="JAUKPO010000008">
    <property type="protein sequence ID" value="MDO1447656.1"/>
    <property type="molecule type" value="Genomic_DNA"/>
</dbReference>
<organism evidence="8 9">
    <name type="scientific">Rhodocytophaga aerolata</name>
    <dbReference type="NCBI Taxonomy" id="455078"/>
    <lineage>
        <taxon>Bacteria</taxon>
        <taxon>Pseudomonadati</taxon>
        <taxon>Bacteroidota</taxon>
        <taxon>Cytophagia</taxon>
        <taxon>Cytophagales</taxon>
        <taxon>Rhodocytophagaceae</taxon>
        <taxon>Rhodocytophaga</taxon>
    </lineage>
</organism>
<keyword evidence="2 4" id="KW-0472">Membrane</keyword>
<feature type="region of interest" description="Disordered" evidence="6">
    <location>
        <begin position="311"/>
        <end position="376"/>
    </location>
</feature>
<keyword evidence="9" id="KW-1185">Reference proteome</keyword>
<sequence length="796" mass="88136">MKKIFSLLILSYLCIPVLLAQQQYYQWSVTAGSGAMTYNGDLSHTLRSAKINAPAYQLSIGRTISPSLALTLQGSYGHISANDRARDWSGNLQTDNLNFTRGLNFQTTIRNASLLLTYRLNNGQVLSKHAAVAPYVYAGIGITDFTVYGDLYGANGQRYYYWDDNTVRNLPQQPANEASAQVIGQDRKFETKLSGMATEQTYPTQVFTIPAGVGLQFRISDRLSANLQAGANFTNTGYLDDVNGSYRSEYTSPEQAYAANPTGIIRDKRGNEENDLYFAAFLSVGYHFNFNKKSFTPPVAYAGHTSAMATASALEKKTDEQENDTEQPEEEPVTPSSQTNSKALDTPPAPPRTQQPVTSTTEANRETSPPTRQTVDINLRILLEDGKMRVDTINQTLTEPVNLMGPQQQTTTVEELNKSANRQFSAEDTIPLKVPVRRIPDETARPGTATIQGVTDTALAEEVSKLRREIDSLKRTPNPSVPTRMQAQPEPATSSQEKQTDIPADQRQTQQNQRLQAQPNNTAEIAALRREVDLLRQELLRERNTPTRQAPPQVITRERVVTPNVGLGVQAGSGQYTEKEMEQLQNQLTSIQTQLDTLRTQNKVDADPAVDNRIDSLLNLVNRLQTMNAAPAGQANIRQNEAQKAEQDALIQSLQNQVAGLNESLKNMETNVAAGIDTLSLGVPYTALGNTVVYYNINDAQLKEADKQRLSILGRKLKAEPAVLLLVKGFTDQTGNADYNLKLSQKRAENVKNYFVTQLGVKPEQILINYFGQQKASASSSSAYDRRVELELFREN</sequence>
<dbReference type="Gene3D" id="2.40.160.20">
    <property type="match status" value="1"/>
</dbReference>
<dbReference type="PROSITE" id="PS51123">
    <property type="entry name" value="OMPA_2"/>
    <property type="match status" value="1"/>
</dbReference>
<feature type="compositionally biased region" description="Polar residues" evidence="6">
    <location>
        <begin position="334"/>
        <end position="343"/>
    </location>
</feature>
<evidence type="ECO:0000256" key="3">
    <source>
        <dbReference type="ARBA" id="ARBA00023237"/>
    </source>
</evidence>
<accession>A0ABT8R7J6</accession>
<dbReference type="PANTHER" id="PTHR30329:SF21">
    <property type="entry name" value="LIPOPROTEIN YIAD-RELATED"/>
    <property type="match status" value="1"/>
</dbReference>
<feature type="compositionally biased region" description="Polar residues" evidence="6">
    <location>
        <begin position="475"/>
        <end position="497"/>
    </location>
</feature>
<dbReference type="RefSeq" id="WP_302038460.1">
    <property type="nucleotide sequence ID" value="NZ_JAUKPO010000008.1"/>
</dbReference>
<proteinExistence type="predicted"/>
<comment type="caution">
    <text evidence="8">The sequence shown here is derived from an EMBL/GenBank/DDBJ whole genome shotgun (WGS) entry which is preliminary data.</text>
</comment>
<dbReference type="Proteomes" id="UP001168528">
    <property type="component" value="Unassembled WGS sequence"/>
</dbReference>
<evidence type="ECO:0000256" key="6">
    <source>
        <dbReference type="SAM" id="MobiDB-lite"/>
    </source>
</evidence>
<evidence type="ECO:0000256" key="1">
    <source>
        <dbReference type="ARBA" id="ARBA00004442"/>
    </source>
</evidence>
<comment type="subcellular location">
    <subcellularLocation>
        <location evidence="1">Cell outer membrane</location>
    </subcellularLocation>
</comment>
<dbReference type="PANTHER" id="PTHR30329">
    <property type="entry name" value="STATOR ELEMENT OF FLAGELLAR MOTOR COMPLEX"/>
    <property type="match status" value="1"/>
</dbReference>
<dbReference type="CDD" id="cd07185">
    <property type="entry name" value="OmpA_C-like"/>
    <property type="match status" value="1"/>
</dbReference>
<protein>
    <submittedName>
        <fullName evidence="8">OmpA family protein</fullName>
    </submittedName>
</protein>
<dbReference type="Pfam" id="PF00691">
    <property type="entry name" value="OmpA"/>
    <property type="match status" value="1"/>
</dbReference>
<dbReference type="InterPro" id="IPR050330">
    <property type="entry name" value="Bact_OuterMem_StrucFunc"/>
</dbReference>
<feature type="compositionally biased region" description="Acidic residues" evidence="6">
    <location>
        <begin position="321"/>
        <end position="332"/>
    </location>
</feature>
<evidence type="ECO:0000313" key="8">
    <source>
        <dbReference type="EMBL" id="MDO1447656.1"/>
    </source>
</evidence>
<feature type="domain" description="OmpA-like" evidence="7">
    <location>
        <begin position="685"/>
        <end position="796"/>
    </location>
</feature>
<evidence type="ECO:0000256" key="5">
    <source>
        <dbReference type="SAM" id="Coils"/>
    </source>
</evidence>
<dbReference type="Gene3D" id="3.30.1330.60">
    <property type="entry name" value="OmpA-like domain"/>
    <property type="match status" value="1"/>
</dbReference>
<dbReference type="InterPro" id="IPR006665">
    <property type="entry name" value="OmpA-like"/>
</dbReference>
<feature type="region of interest" description="Disordered" evidence="6">
    <location>
        <begin position="468"/>
        <end position="522"/>
    </location>
</feature>
<dbReference type="PRINTS" id="PR01021">
    <property type="entry name" value="OMPADOMAIN"/>
</dbReference>
<evidence type="ECO:0000256" key="2">
    <source>
        <dbReference type="ARBA" id="ARBA00023136"/>
    </source>
</evidence>
<dbReference type="InterPro" id="IPR036737">
    <property type="entry name" value="OmpA-like_sf"/>
</dbReference>